<dbReference type="AlphaFoldDB" id="I3SP03"/>
<reference evidence="1" key="1">
    <citation type="submission" date="2012-05" db="EMBL/GenBank/DDBJ databases">
        <authorList>
            <person name="Krishnakumar V."/>
            <person name="Cheung F."/>
            <person name="Xiao Y."/>
            <person name="Chan A."/>
            <person name="Moskal W.A."/>
            <person name="Town C.D."/>
        </authorList>
    </citation>
    <scope>NUCLEOTIDE SEQUENCE</scope>
</reference>
<protein>
    <submittedName>
        <fullName evidence="1">Uncharacterized protein</fullName>
    </submittedName>
</protein>
<sequence length="43" mass="5029">MRYISYNRTIGFSQPLQVTWINNQIIVAKHCSSLTNHHIRISS</sequence>
<proteinExistence type="evidence at transcript level"/>
<evidence type="ECO:0000313" key="1">
    <source>
        <dbReference type="EMBL" id="AFK41995.1"/>
    </source>
</evidence>
<accession>I3SP03</accession>
<organism evidence="1">
    <name type="scientific">Medicago truncatula</name>
    <name type="common">Barrel medic</name>
    <name type="synonym">Medicago tribuloides</name>
    <dbReference type="NCBI Taxonomy" id="3880"/>
    <lineage>
        <taxon>Eukaryota</taxon>
        <taxon>Viridiplantae</taxon>
        <taxon>Streptophyta</taxon>
        <taxon>Embryophyta</taxon>
        <taxon>Tracheophyta</taxon>
        <taxon>Spermatophyta</taxon>
        <taxon>Magnoliopsida</taxon>
        <taxon>eudicotyledons</taxon>
        <taxon>Gunneridae</taxon>
        <taxon>Pentapetalae</taxon>
        <taxon>rosids</taxon>
        <taxon>fabids</taxon>
        <taxon>Fabales</taxon>
        <taxon>Fabaceae</taxon>
        <taxon>Papilionoideae</taxon>
        <taxon>50 kb inversion clade</taxon>
        <taxon>NPAAA clade</taxon>
        <taxon>Hologalegina</taxon>
        <taxon>IRL clade</taxon>
        <taxon>Trifolieae</taxon>
        <taxon>Medicago</taxon>
    </lineage>
</organism>
<name>I3SP03_MEDTR</name>
<dbReference type="EMBL" id="BT142201">
    <property type="protein sequence ID" value="AFK41995.1"/>
    <property type="molecule type" value="mRNA"/>
</dbReference>